<keyword evidence="1" id="KW-0472">Membrane</keyword>
<evidence type="ECO:0000256" key="1">
    <source>
        <dbReference type="SAM" id="Phobius"/>
    </source>
</evidence>
<dbReference type="EMBL" id="LT634362">
    <property type="protein sequence ID" value="SFZ87601.1"/>
    <property type="molecule type" value="Genomic_DNA"/>
</dbReference>
<dbReference type="PROSITE" id="PS51257">
    <property type="entry name" value="PROKAR_LIPOPROTEIN"/>
    <property type="match status" value="1"/>
</dbReference>
<protein>
    <submittedName>
        <fullName evidence="2">Uncharacterized protein</fullName>
    </submittedName>
</protein>
<gene>
    <name evidence="2" type="ORF">LREN565_0714</name>
</gene>
<dbReference type="AlphaFoldDB" id="A0A1K2I5C7"/>
<keyword evidence="1" id="KW-0812">Transmembrane</keyword>
<organism evidence="2">
    <name type="scientific">Loigolactobacillus rennini</name>
    <dbReference type="NCBI Taxonomy" id="238013"/>
    <lineage>
        <taxon>Bacteria</taxon>
        <taxon>Bacillati</taxon>
        <taxon>Bacillota</taxon>
        <taxon>Bacilli</taxon>
        <taxon>Lactobacillales</taxon>
        <taxon>Lactobacillaceae</taxon>
        <taxon>Loigolactobacillus</taxon>
    </lineage>
</organism>
<evidence type="ECO:0000313" key="2">
    <source>
        <dbReference type="EMBL" id="SFZ87601.1"/>
    </source>
</evidence>
<accession>A0A1K2I5C7</accession>
<keyword evidence="1" id="KW-1133">Transmembrane helix</keyword>
<feature type="transmembrane region" description="Helical" evidence="1">
    <location>
        <begin position="72"/>
        <end position="92"/>
    </location>
</feature>
<name>A0A1K2I5C7_9LACO</name>
<proteinExistence type="predicted"/>
<sequence>MKHRAKFLSVGSWLFGCLTIMLLTANPITPHLSVFNGTGMWLALGILTGLYLLPLLGAAIKVDYGYHLLTGWLAISMLLFVMAGVPVLFSGSALGLRLLLGLITILGVVDIILWLPLALVPKKPLQNS</sequence>
<feature type="transmembrane region" description="Helical" evidence="1">
    <location>
        <begin position="98"/>
        <end position="120"/>
    </location>
</feature>
<feature type="transmembrane region" description="Helical" evidence="1">
    <location>
        <begin position="41"/>
        <end position="60"/>
    </location>
</feature>
<reference evidence="2" key="1">
    <citation type="submission" date="2016-11" db="EMBL/GenBank/DDBJ databases">
        <authorList>
            <person name="Jaros S."/>
            <person name="Januszkiewicz K."/>
            <person name="Wedrychowicz H."/>
        </authorList>
    </citation>
    <scope>NUCLEOTIDE SEQUENCE</scope>
    <source>
        <strain evidence="2">ACA-DC 565</strain>
    </source>
</reference>